<feature type="compositionally biased region" description="Basic and acidic residues" evidence="1">
    <location>
        <begin position="300"/>
        <end position="314"/>
    </location>
</feature>
<dbReference type="InterPro" id="IPR012870">
    <property type="entry name" value="DUF1666"/>
</dbReference>
<keyword evidence="4" id="KW-1185">Reference proteome</keyword>
<keyword evidence="2" id="KW-0812">Transmembrane</keyword>
<dbReference type="EMBL" id="JAXIOK010000012">
    <property type="protein sequence ID" value="KAK4757680.1"/>
    <property type="molecule type" value="Genomic_DNA"/>
</dbReference>
<evidence type="ECO:0000256" key="2">
    <source>
        <dbReference type="SAM" id="Phobius"/>
    </source>
</evidence>
<feature type="region of interest" description="Disordered" evidence="1">
    <location>
        <begin position="256"/>
        <end position="314"/>
    </location>
</feature>
<feature type="transmembrane region" description="Helical" evidence="2">
    <location>
        <begin position="12"/>
        <end position="32"/>
    </location>
</feature>
<sequence length="754" mass="86963">MVSWRESICRSLLLLAASFWVYLSALFVPPLFHAVHKLLLRCNQVEDLVRNSEVKNNTPNSSRILHQVEEKISMVTAPVETEEPDSSVSDTILIEEAVEREPHELFLTFKFPCFEEFSRNNVLGNDSDSFSGVISAEEEEVQSCSPQESTLEPYGCSSAGNMETSAGKALKTIVRIYHDFVEKEADKVTAYNDDSPTELLKELKSHLISGEIPSEQKKLHFHALSKKDIMVSDSDTESLSSSHDFSIMSRLLDSDSEGLFSDEDEAPCKEERKHKEEEEDHEEEEEEEEEEASISHSHSRRLEDSTGGNHDDSRLEMEWEHQDLIEQLRMEITKVKAAMGLPTIAEDRESPRILDAMKPWMIDERLHGGGRGGGRNSELHKVYRSYRERMRKFDILNYQKMYALGQLVSSYSLHYAYAPCFQYLNDHHAGFLQSNDPFNSIPAHKAPIPPPSPASLLWQTIRQNREQKRCGDGTMANFVRELQGDLETVYVGQLCLSWEFLKWQYEKALELWELDSYNLRRYNEVADEFQQLQVLLQRFMENEQFEGPRVQYYVKSLCFRRNLLQVPVIREDNLKVKKKTEVTKGEAEYGVSIDMLVEIIEESIRIFWRFIRTDKDANTSTEKGLKKFHRPDLQDPANSKLFLELQLALQKKEKTLKEVLREGNCILRKLRIMKRQLAPVVHIEQDQEDSGSSSCSDHRALAFLSHVDMKLVRRVLNMSRLSTDQLAWCSGKLSRISFARPAMNADPSFLLFPC</sequence>
<feature type="compositionally biased region" description="Basic and acidic residues" evidence="1">
    <location>
        <begin position="266"/>
        <end position="276"/>
    </location>
</feature>
<dbReference type="PANTHER" id="PTHR46741:SF2">
    <property type="entry name" value="RIBOSOMAL PROTEIN L34AE"/>
    <property type="match status" value="1"/>
</dbReference>
<dbReference type="PANTHER" id="PTHR46741">
    <property type="entry name" value="OS09G0413600 PROTEIN"/>
    <property type="match status" value="1"/>
</dbReference>
<protein>
    <recommendedName>
        <fullName evidence="5">Ribosomal protein L34Ae</fullName>
    </recommendedName>
</protein>
<dbReference type="Proteomes" id="UP001345219">
    <property type="component" value="Chromosome 15"/>
</dbReference>
<dbReference type="AlphaFoldDB" id="A0AAN7JZ47"/>
<organism evidence="3 4">
    <name type="scientific">Trapa incisa</name>
    <dbReference type="NCBI Taxonomy" id="236973"/>
    <lineage>
        <taxon>Eukaryota</taxon>
        <taxon>Viridiplantae</taxon>
        <taxon>Streptophyta</taxon>
        <taxon>Embryophyta</taxon>
        <taxon>Tracheophyta</taxon>
        <taxon>Spermatophyta</taxon>
        <taxon>Magnoliopsida</taxon>
        <taxon>eudicotyledons</taxon>
        <taxon>Gunneridae</taxon>
        <taxon>Pentapetalae</taxon>
        <taxon>rosids</taxon>
        <taxon>malvids</taxon>
        <taxon>Myrtales</taxon>
        <taxon>Lythraceae</taxon>
        <taxon>Trapa</taxon>
    </lineage>
</organism>
<keyword evidence="2" id="KW-1133">Transmembrane helix</keyword>
<gene>
    <name evidence="3" type="ORF">SAY87_018981</name>
</gene>
<dbReference type="Pfam" id="PF07891">
    <property type="entry name" value="DUF1666"/>
    <property type="match status" value="1"/>
</dbReference>
<feature type="compositionally biased region" description="Acidic residues" evidence="1">
    <location>
        <begin position="277"/>
        <end position="292"/>
    </location>
</feature>
<evidence type="ECO:0000313" key="4">
    <source>
        <dbReference type="Proteomes" id="UP001345219"/>
    </source>
</evidence>
<feature type="compositionally biased region" description="Acidic residues" evidence="1">
    <location>
        <begin position="256"/>
        <end position="265"/>
    </location>
</feature>
<evidence type="ECO:0000313" key="3">
    <source>
        <dbReference type="EMBL" id="KAK4757680.1"/>
    </source>
</evidence>
<evidence type="ECO:0008006" key="5">
    <source>
        <dbReference type="Google" id="ProtNLM"/>
    </source>
</evidence>
<name>A0AAN7JZ47_9MYRT</name>
<accession>A0AAN7JZ47</accession>
<keyword evidence="2" id="KW-0472">Membrane</keyword>
<proteinExistence type="predicted"/>
<comment type="caution">
    <text evidence="3">The sequence shown here is derived from an EMBL/GenBank/DDBJ whole genome shotgun (WGS) entry which is preliminary data.</text>
</comment>
<reference evidence="3 4" key="1">
    <citation type="journal article" date="2023" name="Hortic Res">
        <title>Pangenome of water caltrop reveals structural variations and asymmetric subgenome divergence after allopolyploidization.</title>
        <authorList>
            <person name="Zhang X."/>
            <person name="Chen Y."/>
            <person name="Wang L."/>
            <person name="Yuan Y."/>
            <person name="Fang M."/>
            <person name="Shi L."/>
            <person name="Lu R."/>
            <person name="Comes H.P."/>
            <person name="Ma Y."/>
            <person name="Chen Y."/>
            <person name="Huang G."/>
            <person name="Zhou Y."/>
            <person name="Zheng Z."/>
            <person name="Qiu Y."/>
        </authorList>
    </citation>
    <scope>NUCLEOTIDE SEQUENCE [LARGE SCALE GENOMIC DNA]</scope>
    <source>
        <tissue evidence="3">Roots</tissue>
    </source>
</reference>
<evidence type="ECO:0000256" key="1">
    <source>
        <dbReference type="SAM" id="MobiDB-lite"/>
    </source>
</evidence>